<evidence type="ECO:0000259" key="2">
    <source>
        <dbReference type="Pfam" id="PF14361"/>
    </source>
</evidence>
<dbReference type="GeneID" id="79936300"/>
<dbReference type="Pfam" id="PF14361">
    <property type="entry name" value="RsbRD_N"/>
    <property type="match status" value="1"/>
</dbReference>
<dbReference type="InterPro" id="IPR025751">
    <property type="entry name" value="RsbRD_N_dom"/>
</dbReference>
<comment type="caution">
    <text evidence="3">The sequence shown here is derived from an EMBL/GenBank/DDBJ whole genome shotgun (WGS) entry which is preliminary data.</text>
</comment>
<dbReference type="Pfam" id="PF13556">
    <property type="entry name" value="HTH_30"/>
    <property type="match status" value="1"/>
</dbReference>
<feature type="domain" description="RsbT co-antagonist protein RsbRD N-terminal" evidence="2">
    <location>
        <begin position="35"/>
        <end position="171"/>
    </location>
</feature>
<proteinExistence type="predicted"/>
<evidence type="ECO:0000259" key="1">
    <source>
        <dbReference type="Pfam" id="PF13556"/>
    </source>
</evidence>
<evidence type="ECO:0000313" key="4">
    <source>
        <dbReference type="Proteomes" id="UP000661025"/>
    </source>
</evidence>
<dbReference type="PANTHER" id="PTHR33744:SF1">
    <property type="entry name" value="DNA-BINDING TRANSCRIPTIONAL ACTIVATOR ADER"/>
    <property type="match status" value="1"/>
</dbReference>
<protein>
    <submittedName>
        <fullName evidence="3">Helix-turn-helix domain-containing protein</fullName>
    </submittedName>
</protein>
<evidence type="ECO:0000313" key="3">
    <source>
        <dbReference type="EMBL" id="MBD9725277.1"/>
    </source>
</evidence>
<reference evidence="3" key="1">
    <citation type="submission" date="2020-09" db="EMBL/GenBank/DDBJ databases">
        <title>Streptomyces canutascabiei sp. nov., which causes potato common scab and is distributed across the world.</title>
        <authorList>
            <person name="Nguyen H.P."/>
            <person name="Weisberg A.J."/>
            <person name="Chang J.H."/>
            <person name="Clarke C.R."/>
        </authorList>
    </citation>
    <scope>NUCLEOTIDE SEQUENCE</scope>
    <source>
        <strain evidence="3">ID-01-6.2a</strain>
    </source>
</reference>
<sequence>MAHEEHSQAAFLDRPPGLSPEAAALAARCEAQVNGLARRMARGVFEQLRGYAELPGDVKDVEIAATARHAIPLFLRGAAEGSGWDSLEYFQERAAQRAEEGMPLHLLLRTYTLGARELWRALREVAGPGEQQALAELTEALFTAADHVVGAVAESYLDERVALTAERHEQRRSRARALLDGRPVVDGAAPDGPVLVLFLRFGTSAATGALSPVTVRRLLRRVQAALDRAFDPEVLAVLDGDGGHVIVPGVVEPPGRLRELLGEAVGPELRLAAAAATTAGDIPRAAHLTSEVVRVAAACGVRPGVHRLEDVLLEYHLSRPSEGSARIVAMLDPLADRPELVETLRTHLEQRQDRRATAHLLNLHPNSVDNRLARIQDLTGLDLADPRDVALALAALLLRDADTGVTE</sequence>
<dbReference type="RefSeq" id="WP_192362017.1">
    <property type="nucleotide sequence ID" value="NZ_CP119182.1"/>
</dbReference>
<dbReference type="Proteomes" id="UP000661025">
    <property type="component" value="Unassembled WGS sequence"/>
</dbReference>
<organism evidence="3 4">
    <name type="scientific">Streptomyces caniscabiei</name>
    <dbReference type="NCBI Taxonomy" id="2746961"/>
    <lineage>
        <taxon>Bacteria</taxon>
        <taxon>Bacillati</taxon>
        <taxon>Actinomycetota</taxon>
        <taxon>Actinomycetes</taxon>
        <taxon>Kitasatosporales</taxon>
        <taxon>Streptomycetaceae</taxon>
        <taxon>Streptomyces</taxon>
    </lineage>
</organism>
<dbReference type="InterPro" id="IPR051448">
    <property type="entry name" value="CdaR-like_regulators"/>
</dbReference>
<gene>
    <name evidence="3" type="ORF">IHE70_19045</name>
</gene>
<feature type="domain" description="PucR C-terminal helix-turn-helix" evidence="1">
    <location>
        <begin position="340"/>
        <end position="397"/>
    </location>
</feature>
<dbReference type="AlphaFoldDB" id="A0A927QKT7"/>
<dbReference type="Gene3D" id="1.10.10.2840">
    <property type="entry name" value="PucR C-terminal helix-turn-helix domain"/>
    <property type="match status" value="1"/>
</dbReference>
<dbReference type="InterPro" id="IPR042070">
    <property type="entry name" value="PucR_C-HTH_sf"/>
</dbReference>
<dbReference type="PANTHER" id="PTHR33744">
    <property type="entry name" value="CARBOHYDRATE DIACID REGULATOR"/>
    <property type="match status" value="1"/>
</dbReference>
<accession>A0A927QKT7</accession>
<dbReference type="EMBL" id="JACYXT010000007">
    <property type="protein sequence ID" value="MBD9725277.1"/>
    <property type="molecule type" value="Genomic_DNA"/>
</dbReference>
<dbReference type="InterPro" id="IPR025736">
    <property type="entry name" value="PucR_C-HTH_dom"/>
</dbReference>
<name>A0A927QKT7_9ACTN</name>